<feature type="chain" id="PRO_5046229447" evidence="5">
    <location>
        <begin position="34"/>
        <end position="161"/>
    </location>
</feature>
<dbReference type="Proteomes" id="UP000755551">
    <property type="component" value="Unassembled WGS sequence"/>
</dbReference>
<reference evidence="7 8" key="1">
    <citation type="submission" date="2021-06" db="EMBL/GenBank/DDBJ databases">
        <title>Bacterium isolated from marine sediment.</title>
        <authorList>
            <person name="Zhu K.-L."/>
            <person name="Du Z.-J."/>
            <person name="Liang Q.-Y."/>
        </authorList>
    </citation>
    <scope>NUCLEOTIDE SEQUENCE [LARGE SCALE GENOMIC DNA]</scope>
    <source>
        <strain evidence="7 8">A346</strain>
    </source>
</reference>
<keyword evidence="1" id="KW-0645">Protease</keyword>
<evidence type="ECO:0000256" key="5">
    <source>
        <dbReference type="SAM" id="SignalP"/>
    </source>
</evidence>
<keyword evidence="8" id="KW-1185">Reference proteome</keyword>
<dbReference type="RefSeq" id="WP_217334018.1">
    <property type="nucleotide sequence ID" value="NZ_JAHQZT010000004.1"/>
</dbReference>
<evidence type="ECO:0000313" key="8">
    <source>
        <dbReference type="Proteomes" id="UP000755551"/>
    </source>
</evidence>
<dbReference type="InterPro" id="IPR052062">
    <property type="entry name" value="Murein_DD/LD_carboxypeptidase"/>
</dbReference>
<feature type="signal peptide" evidence="5">
    <location>
        <begin position="1"/>
        <end position="33"/>
    </location>
</feature>
<name>A0ABS6M8I5_9GAMM</name>
<protein>
    <submittedName>
        <fullName evidence="7">C40 family peptidase</fullName>
    </submittedName>
</protein>
<dbReference type="PANTHER" id="PTHR47360">
    <property type="entry name" value="MUREIN DD-ENDOPEPTIDASE MEPS/MUREIN LD-CARBOXYPEPTIDASE"/>
    <property type="match status" value="1"/>
</dbReference>
<dbReference type="InterPro" id="IPR000064">
    <property type="entry name" value="NLP_P60_dom"/>
</dbReference>
<dbReference type="EMBL" id="JAHQZT010000004">
    <property type="protein sequence ID" value="MBV0932601.1"/>
    <property type="molecule type" value="Genomic_DNA"/>
</dbReference>
<evidence type="ECO:0000259" key="6">
    <source>
        <dbReference type="PROSITE" id="PS51935"/>
    </source>
</evidence>
<dbReference type="PROSITE" id="PS51257">
    <property type="entry name" value="PROKAR_LIPOPROTEIN"/>
    <property type="match status" value="1"/>
</dbReference>
<feature type="domain" description="NlpC/P60" evidence="6">
    <location>
        <begin position="37"/>
        <end position="158"/>
    </location>
</feature>
<dbReference type="PANTHER" id="PTHR47360:SF1">
    <property type="entry name" value="ENDOPEPTIDASE NLPC-RELATED"/>
    <property type="match status" value="1"/>
</dbReference>
<keyword evidence="3" id="KW-0378">Hydrolase</keyword>
<sequence length="161" mass="18339">MFVYFNKGRALLLLGLMLLAGCSSTSSTRYAPAAVDDPVRNRLLISYSQWAGTPYRYGGDDRRGVDCSGFIQQVYRQLDGRQLPRTTEAQARLGDRVARDRLRPADLVFFRTGWKQRHAGIYLGGGEFMHASTSRGVMISRLDNPYWEGSWWMARRLPADR</sequence>
<evidence type="ECO:0000256" key="2">
    <source>
        <dbReference type="ARBA" id="ARBA00022729"/>
    </source>
</evidence>
<proteinExistence type="predicted"/>
<accession>A0ABS6M8I5</accession>
<comment type="caution">
    <text evidence="7">The sequence shown here is derived from an EMBL/GenBank/DDBJ whole genome shotgun (WGS) entry which is preliminary data.</text>
</comment>
<dbReference type="PROSITE" id="PS51935">
    <property type="entry name" value="NLPC_P60"/>
    <property type="match status" value="1"/>
</dbReference>
<keyword evidence="4" id="KW-0788">Thiol protease</keyword>
<keyword evidence="2 5" id="KW-0732">Signal</keyword>
<gene>
    <name evidence="7" type="ORF">KTN04_04535</name>
</gene>
<evidence type="ECO:0000256" key="4">
    <source>
        <dbReference type="ARBA" id="ARBA00022807"/>
    </source>
</evidence>
<evidence type="ECO:0000256" key="1">
    <source>
        <dbReference type="ARBA" id="ARBA00022670"/>
    </source>
</evidence>
<dbReference type="Pfam" id="PF00877">
    <property type="entry name" value="NLPC_P60"/>
    <property type="match status" value="1"/>
</dbReference>
<evidence type="ECO:0000256" key="3">
    <source>
        <dbReference type="ARBA" id="ARBA00022801"/>
    </source>
</evidence>
<organism evidence="7 8">
    <name type="scientific">Marinobacterium weihaiense</name>
    <dbReference type="NCBI Taxonomy" id="2851016"/>
    <lineage>
        <taxon>Bacteria</taxon>
        <taxon>Pseudomonadati</taxon>
        <taxon>Pseudomonadota</taxon>
        <taxon>Gammaproteobacteria</taxon>
        <taxon>Oceanospirillales</taxon>
        <taxon>Oceanospirillaceae</taxon>
        <taxon>Marinobacterium</taxon>
    </lineage>
</organism>
<evidence type="ECO:0000313" key="7">
    <source>
        <dbReference type="EMBL" id="MBV0932601.1"/>
    </source>
</evidence>